<accession>A0A1Z5JP47</accession>
<evidence type="ECO:0000313" key="1">
    <source>
        <dbReference type="EMBL" id="GAX15528.1"/>
    </source>
</evidence>
<dbReference type="PANTHER" id="PTHR12959">
    <property type="entry name" value="GPI TRANSAMIDASE COMPONENT PIG-T-RELATED"/>
    <property type="match status" value="1"/>
</dbReference>
<keyword evidence="2" id="KW-1185">Reference proteome</keyword>
<dbReference type="InterPro" id="IPR007245">
    <property type="entry name" value="PIG-T"/>
</dbReference>
<dbReference type="InParanoid" id="A0A1Z5JP47"/>
<name>A0A1Z5JP47_FISSO</name>
<dbReference type="Pfam" id="PF04113">
    <property type="entry name" value="Gpi16"/>
    <property type="match status" value="1"/>
</dbReference>
<dbReference type="GO" id="GO:0042765">
    <property type="term" value="C:GPI-anchor transamidase complex"/>
    <property type="evidence" value="ECO:0007669"/>
    <property type="project" value="InterPro"/>
</dbReference>
<dbReference type="Proteomes" id="UP000198406">
    <property type="component" value="Unassembled WGS sequence"/>
</dbReference>
<evidence type="ECO:0008006" key="3">
    <source>
        <dbReference type="Google" id="ProtNLM"/>
    </source>
</evidence>
<proteinExistence type="predicted"/>
<dbReference type="GO" id="GO:0016255">
    <property type="term" value="P:attachment of GPI anchor to protein"/>
    <property type="evidence" value="ECO:0007669"/>
    <property type="project" value="InterPro"/>
</dbReference>
<sequence length="474" mass="53540">MFQTKEHRIWLAPVTVDGGGVDWHVRIVTRERLPQDLRRLLQQQTAHRVFLQASSEAQTYYPFDPFHSLSAPDWTVRSHPGVTVAIANSTAPEHLFQQLVLQHRLLLTSTNTQTKRLHRYAHEKDGVWSIVLPTEGNAAVSVEALRDYWMTDSSWLLETTTRHRLWIEIEGDTIERGLQYIVQSNRLPKFKDLIPVPVNQPLLADPIQMELLSASASNIEWNSDICEAKNETTCFLSSSISIEHPLFRKAVSPTIRDKPSVLVDYHLYPSMAHTGTLVTRIDTNIPTVVHQHLPPVLKPRWTSLKVQTESGSTLRWDELLTHDIVFAEDGVHLTYGWNESFSVSLQFDPLFWSLDSIPGDPNRGIELPPVWVDFSEGTVSSNTILLLPPLPDLSMPFNVLSLTCTLYAFVIGSTMSLLIRKASQGVQEELDPSKKPPGKMSVIKDKLKAFRNKLLRRPESDLASATEEEPVSSG</sequence>
<dbReference type="EMBL" id="BDSP01000094">
    <property type="protein sequence ID" value="GAX15528.1"/>
    <property type="molecule type" value="Genomic_DNA"/>
</dbReference>
<gene>
    <name evidence="1" type="ORF">FisN_6Hh175</name>
</gene>
<dbReference type="AlphaFoldDB" id="A0A1Z5JP47"/>
<comment type="caution">
    <text evidence="1">The sequence shown here is derived from an EMBL/GenBank/DDBJ whole genome shotgun (WGS) entry which is preliminary data.</text>
</comment>
<dbReference type="OrthoDB" id="331263at2759"/>
<protein>
    <recommendedName>
        <fullName evidence="3">Phosphatidylinositol glycan, class T</fullName>
    </recommendedName>
</protein>
<dbReference type="PANTHER" id="PTHR12959:SF11">
    <property type="entry name" value="GPI TRANSAMIDASE COMPONENT PIG-T"/>
    <property type="match status" value="1"/>
</dbReference>
<organism evidence="1 2">
    <name type="scientific">Fistulifera solaris</name>
    <name type="common">Oleaginous diatom</name>
    <dbReference type="NCBI Taxonomy" id="1519565"/>
    <lineage>
        <taxon>Eukaryota</taxon>
        <taxon>Sar</taxon>
        <taxon>Stramenopiles</taxon>
        <taxon>Ochrophyta</taxon>
        <taxon>Bacillariophyta</taxon>
        <taxon>Bacillariophyceae</taxon>
        <taxon>Bacillariophycidae</taxon>
        <taxon>Naviculales</taxon>
        <taxon>Naviculaceae</taxon>
        <taxon>Fistulifera</taxon>
    </lineage>
</organism>
<evidence type="ECO:0000313" key="2">
    <source>
        <dbReference type="Proteomes" id="UP000198406"/>
    </source>
</evidence>
<reference evidence="1 2" key="1">
    <citation type="journal article" date="2015" name="Plant Cell">
        <title>Oil accumulation by the oleaginous diatom Fistulifera solaris as revealed by the genome and transcriptome.</title>
        <authorList>
            <person name="Tanaka T."/>
            <person name="Maeda Y."/>
            <person name="Veluchamy A."/>
            <person name="Tanaka M."/>
            <person name="Abida H."/>
            <person name="Marechal E."/>
            <person name="Bowler C."/>
            <person name="Muto M."/>
            <person name="Sunaga Y."/>
            <person name="Tanaka M."/>
            <person name="Yoshino T."/>
            <person name="Taniguchi T."/>
            <person name="Fukuda Y."/>
            <person name="Nemoto M."/>
            <person name="Matsumoto M."/>
            <person name="Wong P.S."/>
            <person name="Aburatani S."/>
            <person name="Fujibuchi W."/>
        </authorList>
    </citation>
    <scope>NUCLEOTIDE SEQUENCE [LARGE SCALE GENOMIC DNA]</scope>
    <source>
        <strain evidence="1 2">JPCC DA0580</strain>
    </source>
</reference>